<sequence length="349" mass="39103">MKSVQALLLSLTAVSAVVSGESNIRYSPAGTTDGEMPSSQDTTNKNAELASLLVELQTQLQLQYRLKQLAATTGHNELDRYTPLNEESGRYNEESGRYNDESGRYNEESGRFNDEFTPFNKESAPFNKESTPLSKEYAPVNDESAPLNKESARFNAMDDAVRVVAMEQQANDEALDRKTACLKAVERIHEKEELEQETMTLMLYIRSTFDKVSLQVWGGASCEDLDRPELVEQCNLVLKSEDVVQKYLLEGKTDDQVCDIISTVTDLDATDDFPCHLCQRFVQMVDRAISQDVQQVEHVQEIVGDLCKPADSLCRAFPDNFDAILRWVLIGVEPLDVCSRLTMCSADSP</sequence>
<feature type="compositionally biased region" description="Basic and acidic residues" evidence="2">
    <location>
        <begin position="87"/>
        <end position="114"/>
    </location>
</feature>
<evidence type="ECO:0000256" key="3">
    <source>
        <dbReference type="SAM" id="SignalP"/>
    </source>
</evidence>
<dbReference type="Proteomes" id="UP001158986">
    <property type="component" value="Unassembled WGS sequence"/>
</dbReference>
<feature type="region of interest" description="Disordered" evidence="2">
    <location>
        <begin position="77"/>
        <end position="133"/>
    </location>
</feature>
<keyword evidence="7" id="KW-1185">Reference proteome</keyword>
<dbReference type="Gene3D" id="6.10.250.1010">
    <property type="match status" value="1"/>
</dbReference>
<feature type="signal peptide" evidence="3">
    <location>
        <begin position="1"/>
        <end position="20"/>
    </location>
</feature>
<dbReference type="PROSITE" id="PS50015">
    <property type="entry name" value="SAP_B"/>
    <property type="match status" value="1"/>
</dbReference>
<evidence type="ECO:0000259" key="4">
    <source>
        <dbReference type="PROSITE" id="PS50015"/>
    </source>
</evidence>
<organism evidence="5 8">
    <name type="scientific">Peronospora belbahrii</name>
    <dbReference type="NCBI Taxonomy" id="622444"/>
    <lineage>
        <taxon>Eukaryota</taxon>
        <taxon>Sar</taxon>
        <taxon>Stramenopiles</taxon>
        <taxon>Oomycota</taxon>
        <taxon>Peronosporomycetes</taxon>
        <taxon>Peronosporales</taxon>
        <taxon>Peronosporaceae</taxon>
        <taxon>Peronospora</taxon>
    </lineage>
</organism>
<evidence type="ECO:0000256" key="1">
    <source>
        <dbReference type="ARBA" id="ARBA00023157"/>
    </source>
</evidence>
<feature type="chain" id="PRO_5043728768" description="Saposin B-type domain-containing protein" evidence="3">
    <location>
        <begin position="21"/>
        <end position="349"/>
    </location>
</feature>
<dbReference type="SUPFAM" id="SSF47862">
    <property type="entry name" value="Saposin"/>
    <property type="match status" value="1"/>
</dbReference>
<dbReference type="InterPro" id="IPR008139">
    <property type="entry name" value="SaposinB_dom"/>
</dbReference>
<gene>
    <name evidence="6" type="ORF">PBS001_LOCUS7079</name>
    <name evidence="5" type="ORF">PBS003_LOCUS823</name>
</gene>
<proteinExistence type="predicted"/>
<keyword evidence="3" id="KW-0732">Signal</keyword>
<evidence type="ECO:0000313" key="6">
    <source>
        <dbReference type="EMBL" id="CAH0520607.1"/>
    </source>
</evidence>
<name>A0AAU9L1D2_9STRA</name>
<evidence type="ECO:0000313" key="7">
    <source>
        <dbReference type="Proteomes" id="UP001158986"/>
    </source>
</evidence>
<protein>
    <recommendedName>
        <fullName evidence="4">Saposin B-type domain-containing protein</fullName>
    </recommendedName>
</protein>
<accession>A0AAU9L1D2</accession>
<feature type="domain" description="Saposin B-type" evidence="4">
    <location>
        <begin position="271"/>
        <end position="348"/>
    </location>
</feature>
<dbReference type="AlphaFoldDB" id="A0AAU9L1D2"/>
<keyword evidence="1" id="KW-1015">Disulfide bond</keyword>
<dbReference type="EMBL" id="CAKLCB010000367">
    <property type="protein sequence ID" value="CAH0520607.1"/>
    <property type="molecule type" value="Genomic_DNA"/>
</dbReference>
<dbReference type="Gene3D" id="1.10.225.10">
    <property type="entry name" value="Saposin-like"/>
    <property type="match status" value="1"/>
</dbReference>
<evidence type="ECO:0000313" key="8">
    <source>
        <dbReference type="Proteomes" id="UP001160483"/>
    </source>
</evidence>
<comment type="caution">
    <text evidence="5">The sequence shown here is derived from an EMBL/GenBank/DDBJ whole genome shotgun (WGS) entry which is preliminary data.</text>
</comment>
<dbReference type="Proteomes" id="UP001160483">
    <property type="component" value="Unassembled WGS sequence"/>
</dbReference>
<evidence type="ECO:0000256" key="2">
    <source>
        <dbReference type="SAM" id="MobiDB-lite"/>
    </source>
</evidence>
<reference evidence="5 7" key="1">
    <citation type="submission" date="2021-11" db="EMBL/GenBank/DDBJ databases">
        <authorList>
            <person name="Islam A."/>
            <person name="Islam S."/>
            <person name="Flora M.S."/>
            <person name="Rahman M."/>
            <person name="Ziaur R.M."/>
            <person name="Epstein J.H."/>
            <person name="Hassan M."/>
            <person name="Klassen M."/>
            <person name="Woodard K."/>
            <person name="Webb A."/>
            <person name="Webby R.J."/>
            <person name="El Zowalaty M.E."/>
        </authorList>
    </citation>
    <scope>NUCLEOTIDE SEQUENCE</scope>
    <source>
        <strain evidence="6">Pbs1</strain>
        <strain evidence="5">Pbs3</strain>
    </source>
</reference>
<dbReference type="EMBL" id="CAKKTJ010000090">
    <property type="protein sequence ID" value="CAH0473951.1"/>
    <property type="molecule type" value="Genomic_DNA"/>
</dbReference>
<evidence type="ECO:0000313" key="5">
    <source>
        <dbReference type="EMBL" id="CAH0473951.1"/>
    </source>
</evidence>
<dbReference type="InterPro" id="IPR011001">
    <property type="entry name" value="Saposin-like"/>
</dbReference>